<dbReference type="SUPFAM" id="SSF56741">
    <property type="entry name" value="Eukaryotic DNA topoisomerase I, N-terminal DNA-binding fragment"/>
    <property type="match status" value="1"/>
</dbReference>
<dbReference type="EMBL" id="KK088421">
    <property type="protein sequence ID" value="EYE95558.1"/>
    <property type="molecule type" value="Genomic_DNA"/>
</dbReference>
<feature type="compositionally biased region" description="Basic and acidic residues" evidence="1">
    <location>
        <begin position="59"/>
        <end position="81"/>
    </location>
</feature>
<evidence type="ECO:0000256" key="1">
    <source>
        <dbReference type="SAM" id="MobiDB-lite"/>
    </source>
</evidence>
<organism evidence="3 4">
    <name type="scientific">Aspergillus ruber (strain CBS 135680)</name>
    <dbReference type="NCBI Taxonomy" id="1388766"/>
    <lineage>
        <taxon>Eukaryota</taxon>
        <taxon>Fungi</taxon>
        <taxon>Dikarya</taxon>
        <taxon>Ascomycota</taxon>
        <taxon>Pezizomycotina</taxon>
        <taxon>Eurotiomycetes</taxon>
        <taxon>Eurotiomycetidae</taxon>
        <taxon>Eurotiales</taxon>
        <taxon>Aspergillaceae</taxon>
        <taxon>Aspergillus</taxon>
        <taxon>Aspergillus subgen. Aspergillus</taxon>
    </lineage>
</organism>
<dbReference type="Proteomes" id="UP000019804">
    <property type="component" value="Unassembled WGS sequence"/>
</dbReference>
<gene>
    <name evidence="3" type="ORF">EURHEDRAFT_402262</name>
</gene>
<evidence type="ECO:0000259" key="2">
    <source>
        <dbReference type="Pfam" id="PF02919"/>
    </source>
</evidence>
<keyword evidence="4" id="KW-1185">Reference proteome</keyword>
<evidence type="ECO:0000313" key="3">
    <source>
        <dbReference type="EMBL" id="EYE95558.1"/>
    </source>
</evidence>
<protein>
    <recommendedName>
        <fullName evidence="2">DNA topoisomerase I DNA binding eukaryotic-type domain-containing protein</fullName>
    </recommendedName>
</protein>
<reference evidence="4" key="1">
    <citation type="journal article" date="2014" name="Nat. Commun.">
        <title>Genomic adaptations of the halophilic Dead Sea filamentous fungus Eurotium rubrum.</title>
        <authorList>
            <person name="Kis-Papo T."/>
            <person name="Weig A.R."/>
            <person name="Riley R."/>
            <person name="Persoh D."/>
            <person name="Salamov A."/>
            <person name="Sun H."/>
            <person name="Lipzen A."/>
            <person name="Wasser S.P."/>
            <person name="Rambold G."/>
            <person name="Grigoriev I.V."/>
            <person name="Nevo E."/>
        </authorList>
    </citation>
    <scope>NUCLEOTIDE SEQUENCE [LARGE SCALE GENOMIC DNA]</scope>
    <source>
        <strain evidence="4">CBS 135680</strain>
    </source>
</reference>
<feature type="region of interest" description="Disordered" evidence="1">
    <location>
        <begin position="1"/>
        <end position="103"/>
    </location>
</feature>
<dbReference type="GO" id="GO:0005694">
    <property type="term" value="C:chromosome"/>
    <property type="evidence" value="ECO:0007669"/>
    <property type="project" value="InterPro"/>
</dbReference>
<sequence>MNDSVPFKTRKKRPRPENSSDEDKPLSIQLYRERGRNINHNRADLANGESLDTTITKPIRCEHSESDSDMPLMKRDTRSSEGHYSQGQEGDTAGNEWQKQPDKHDGTVKWATLEHNGVCKDEVRWDPEHTRAEAEEVACFFGEMLDATHYVDNVIKRTSGAWNLQGKVSQVKNMTKCDFSPIFEHFQIRKAQKKAEPLAQRNGQKAARDALEEPFRHCTWDGQQQKVGNFRIEPPGLFRGRGDHPKKEKTRALSEQVTLNIGKDADVLPPRRTPVERY</sequence>
<dbReference type="RefSeq" id="XP_040639246.1">
    <property type="nucleotide sequence ID" value="XM_040780131.1"/>
</dbReference>
<dbReference type="InterPro" id="IPR008336">
    <property type="entry name" value="TopoI_DNA-bd_euk"/>
</dbReference>
<dbReference type="Gene3D" id="1.10.10.41">
    <property type="entry name" value="Yeast DNA topoisomerase - domain 1"/>
    <property type="match status" value="1"/>
</dbReference>
<dbReference type="GO" id="GO:0007059">
    <property type="term" value="P:chromosome segregation"/>
    <property type="evidence" value="ECO:0007669"/>
    <property type="project" value="TreeGrafter"/>
</dbReference>
<name>A0A017SF00_ASPRC</name>
<dbReference type="Gene3D" id="2.170.11.10">
    <property type="entry name" value="DNA Topoisomerase I, domain 2"/>
    <property type="match status" value="1"/>
</dbReference>
<dbReference type="GO" id="GO:0006260">
    <property type="term" value="P:DNA replication"/>
    <property type="evidence" value="ECO:0007669"/>
    <property type="project" value="TreeGrafter"/>
</dbReference>
<dbReference type="OrthoDB" id="47179at2759"/>
<feature type="region of interest" description="Disordered" evidence="1">
    <location>
        <begin position="231"/>
        <end position="250"/>
    </location>
</feature>
<dbReference type="PANTHER" id="PTHR10290">
    <property type="entry name" value="DNA TOPOISOMERASE I"/>
    <property type="match status" value="1"/>
</dbReference>
<accession>A0A017SF00</accession>
<dbReference type="GeneID" id="63695255"/>
<proteinExistence type="predicted"/>
<dbReference type="InterPro" id="IPR051062">
    <property type="entry name" value="Topoisomerase_IB"/>
</dbReference>
<dbReference type="GO" id="GO:0003677">
    <property type="term" value="F:DNA binding"/>
    <property type="evidence" value="ECO:0007669"/>
    <property type="project" value="InterPro"/>
</dbReference>
<dbReference type="STRING" id="1388766.A0A017SF00"/>
<feature type="compositionally biased region" description="Basic and acidic residues" evidence="1">
    <location>
        <begin position="15"/>
        <end position="36"/>
    </location>
</feature>
<dbReference type="InterPro" id="IPR036202">
    <property type="entry name" value="TopoI_DNA-bd_euk_N_sf"/>
</dbReference>
<dbReference type="GO" id="GO:0006265">
    <property type="term" value="P:DNA topological change"/>
    <property type="evidence" value="ECO:0007669"/>
    <property type="project" value="InterPro"/>
</dbReference>
<dbReference type="AlphaFoldDB" id="A0A017SF00"/>
<dbReference type="GO" id="GO:0003917">
    <property type="term" value="F:DNA topoisomerase type I (single strand cut, ATP-independent) activity"/>
    <property type="evidence" value="ECO:0007669"/>
    <property type="project" value="InterPro"/>
</dbReference>
<feature type="domain" description="DNA topoisomerase I DNA binding eukaryotic-type" evidence="2">
    <location>
        <begin position="109"/>
        <end position="269"/>
    </location>
</feature>
<dbReference type="PANTHER" id="PTHR10290:SF3">
    <property type="entry name" value="DNA TOPOISOMERASE 1"/>
    <property type="match status" value="1"/>
</dbReference>
<evidence type="ECO:0000313" key="4">
    <source>
        <dbReference type="Proteomes" id="UP000019804"/>
    </source>
</evidence>
<feature type="compositionally biased region" description="Basic and acidic residues" evidence="1">
    <location>
        <begin position="240"/>
        <end position="250"/>
    </location>
</feature>
<dbReference type="HOGENOM" id="CLU_1001082_0_0_1"/>
<dbReference type="InterPro" id="IPR013034">
    <property type="entry name" value="DNA_topo_DNA_db_N_dom1"/>
</dbReference>
<dbReference type="Pfam" id="PF02919">
    <property type="entry name" value="Topoisom_I_N"/>
    <property type="match status" value="1"/>
</dbReference>
<dbReference type="GO" id="GO:0005730">
    <property type="term" value="C:nucleolus"/>
    <property type="evidence" value="ECO:0007669"/>
    <property type="project" value="TreeGrafter"/>
</dbReference>
<dbReference type="InterPro" id="IPR013030">
    <property type="entry name" value="DNA_topo_DNA_db_N_dom2"/>
</dbReference>